<dbReference type="PANTHER" id="PTHR33639">
    <property type="entry name" value="THIOL-DISULFIDE OXIDOREDUCTASE DCC"/>
    <property type="match status" value="1"/>
</dbReference>
<dbReference type="Proteomes" id="UP001154265">
    <property type="component" value="Unassembled WGS sequence"/>
</dbReference>
<accession>A0ABT6F0F3</accession>
<dbReference type="InterPro" id="IPR052927">
    <property type="entry name" value="DCC_oxidoreductase"/>
</dbReference>
<sequence length="130" mass="15025">MNYVIIYDGLCNLCVTFVRLLQQVDQSNQFAYVPMQAEAELERWQITPENCQGGMIILEGENPENRWQGSDAAEKIISLLPAGDGLMQVYRAVPWLKPSGDYLYGLIRDHRYEWFGQRQDCYGGCDRPRE</sequence>
<proteinExistence type="predicted"/>
<evidence type="ECO:0000313" key="2">
    <source>
        <dbReference type="Proteomes" id="UP001154265"/>
    </source>
</evidence>
<reference evidence="1" key="1">
    <citation type="journal article" date="2022" name="Genome Biol. Evol.">
        <title>A New Gene Family Diagnostic for Intracellular Biomineralization of Amorphous Ca Carbonates by Cyanobacteria.</title>
        <authorList>
            <person name="Benzerara K."/>
            <person name="Duprat E."/>
            <person name="Bitard-Feildel T."/>
            <person name="Caumes G."/>
            <person name="Cassier-Chauvat C."/>
            <person name="Chauvat F."/>
            <person name="Dezi M."/>
            <person name="Diop S.I."/>
            <person name="Gaschignard G."/>
            <person name="Gorgen S."/>
            <person name="Gugger M."/>
            <person name="Lopez-Garcia P."/>
            <person name="Millet M."/>
            <person name="Skouri-Panet F."/>
            <person name="Moreira D."/>
            <person name="Callebaut I."/>
        </authorList>
    </citation>
    <scope>NUCLEOTIDE SEQUENCE</scope>
    <source>
        <strain evidence="1">G9</strain>
    </source>
</reference>
<organism evidence="1 2">
    <name type="scientific">Candidatus Synechococcus calcipolaris G9</name>
    <dbReference type="NCBI Taxonomy" id="1497997"/>
    <lineage>
        <taxon>Bacteria</taxon>
        <taxon>Bacillati</taxon>
        <taxon>Cyanobacteriota</taxon>
        <taxon>Cyanophyceae</taxon>
        <taxon>Synechococcales</taxon>
        <taxon>Synechococcaceae</taxon>
        <taxon>Synechococcus</taxon>
    </lineage>
</organism>
<protein>
    <submittedName>
        <fullName evidence="1">DCC1-like thiol-disulfide oxidoreductase family protein</fullName>
    </submittedName>
</protein>
<gene>
    <name evidence="1" type="ORF">L3556_10315</name>
</gene>
<dbReference type="EMBL" id="JAKKUT010000002">
    <property type="protein sequence ID" value="MDG2991320.1"/>
    <property type="molecule type" value="Genomic_DNA"/>
</dbReference>
<dbReference type="PANTHER" id="PTHR33639:SF2">
    <property type="entry name" value="DUF393 DOMAIN-CONTAINING PROTEIN"/>
    <property type="match status" value="1"/>
</dbReference>
<reference evidence="1" key="2">
    <citation type="submission" date="2022-01" db="EMBL/GenBank/DDBJ databases">
        <authorList>
            <person name="Zivanovic Y."/>
            <person name="Moreira D."/>
            <person name="Lopez-Garcia P."/>
        </authorList>
    </citation>
    <scope>NUCLEOTIDE SEQUENCE</scope>
    <source>
        <strain evidence="1">G9</strain>
    </source>
</reference>
<name>A0ABT6F0F3_9SYNE</name>
<dbReference type="RefSeq" id="WP_277867190.1">
    <property type="nucleotide sequence ID" value="NZ_JAKKUT010000002.1"/>
</dbReference>
<dbReference type="InterPro" id="IPR007263">
    <property type="entry name" value="DCC1-like"/>
</dbReference>
<dbReference type="Pfam" id="PF04134">
    <property type="entry name" value="DCC1-like"/>
    <property type="match status" value="1"/>
</dbReference>
<comment type="caution">
    <text evidence="1">The sequence shown here is derived from an EMBL/GenBank/DDBJ whole genome shotgun (WGS) entry which is preliminary data.</text>
</comment>
<keyword evidence="2" id="KW-1185">Reference proteome</keyword>
<evidence type="ECO:0000313" key="1">
    <source>
        <dbReference type="EMBL" id="MDG2991320.1"/>
    </source>
</evidence>